<feature type="domain" description="HTH lysR-type" evidence="5">
    <location>
        <begin position="1"/>
        <end position="57"/>
    </location>
</feature>
<keyword evidence="2" id="KW-0805">Transcription regulation</keyword>
<dbReference type="InterPro" id="IPR036390">
    <property type="entry name" value="WH_DNA-bd_sf"/>
</dbReference>
<evidence type="ECO:0000313" key="7">
    <source>
        <dbReference type="Proteomes" id="UP000183610"/>
    </source>
</evidence>
<comment type="caution">
    <text evidence="6">The sequence shown here is derived from an EMBL/GenBank/DDBJ whole genome shotgun (WGS) entry which is preliminary data.</text>
</comment>
<dbReference type="Gene3D" id="3.40.190.290">
    <property type="match status" value="1"/>
</dbReference>
<keyword evidence="4" id="KW-0804">Transcription</keyword>
<dbReference type="InterPro" id="IPR036388">
    <property type="entry name" value="WH-like_DNA-bd_sf"/>
</dbReference>
<keyword evidence="3 6" id="KW-0238">DNA-binding</keyword>
<dbReference type="Proteomes" id="UP000183610">
    <property type="component" value="Unassembled WGS sequence"/>
</dbReference>
<dbReference type="FunFam" id="1.10.10.10:FF:000001">
    <property type="entry name" value="LysR family transcriptional regulator"/>
    <property type="match status" value="1"/>
</dbReference>
<evidence type="ECO:0000259" key="5">
    <source>
        <dbReference type="PROSITE" id="PS50931"/>
    </source>
</evidence>
<dbReference type="Gene3D" id="1.10.10.10">
    <property type="entry name" value="Winged helix-like DNA-binding domain superfamily/Winged helix DNA-binding domain"/>
    <property type="match status" value="1"/>
</dbReference>
<sequence>MDEALRTYIRVVELKSFTKASEELHISQPAVSLQLKKLEQQYNTELIYRKSKKFVLTATGEILYHRAKQLEGLYKQVEEEISLYHHHLKGRLRVGASFTVGEYYLPAMIAKFHARYPEITLELIIENTVKIADKVELLQVDIGLIEGQINKKDLEISAFLDDEMCIVGPTSGSVEEIQKGTTWVAREEGSGTREYLDHVISTNGWNVTERIVAWSNMAVKQMVLKGVGYTVISRCVVEEEIKKGDLLTFHTDKILMRKFSVLKNKQMLENRIAETFLAFLHDNQSL</sequence>
<dbReference type="InterPro" id="IPR000847">
    <property type="entry name" value="LysR_HTH_N"/>
</dbReference>
<dbReference type="Pfam" id="PF00126">
    <property type="entry name" value="HTH_1"/>
    <property type="match status" value="1"/>
</dbReference>
<evidence type="ECO:0000256" key="3">
    <source>
        <dbReference type="ARBA" id="ARBA00023125"/>
    </source>
</evidence>
<dbReference type="Pfam" id="PF03466">
    <property type="entry name" value="LysR_substrate"/>
    <property type="match status" value="1"/>
</dbReference>
<evidence type="ECO:0000313" key="6">
    <source>
        <dbReference type="EMBL" id="SDW75638.1"/>
    </source>
</evidence>
<reference evidence="6 7" key="1">
    <citation type="submission" date="2016-10" db="EMBL/GenBank/DDBJ databases">
        <authorList>
            <person name="Varghese N."/>
            <person name="Submissions S."/>
        </authorList>
    </citation>
    <scope>NUCLEOTIDE SEQUENCE [LARGE SCALE GENOMIC DNA]</scope>
    <source>
        <strain evidence="6 7">ATCC 49954</strain>
    </source>
</reference>
<proteinExistence type="inferred from homology"/>
<organism evidence="6 7">
    <name type="scientific">Listeria ivanovii</name>
    <dbReference type="NCBI Taxonomy" id="1638"/>
    <lineage>
        <taxon>Bacteria</taxon>
        <taxon>Bacillati</taxon>
        <taxon>Bacillota</taxon>
        <taxon>Bacilli</taxon>
        <taxon>Bacillales</taxon>
        <taxon>Listeriaceae</taxon>
        <taxon>Listeria</taxon>
    </lineage>
</organism>
<protein>
    <submittedName>
        <fullName evidence="6">DNA-binding transcriptional regulator, LysR family</fullName>
    </submittedName>
</protein>
<dbReference type="GO" id="GO:0000976">
    <property type="term" value="F:transcription cis-regulatory region binding"/>
    <property type="evidence" value="ECO:0007669"/>
    <property type="project" value="TreeGrafter"/>
</dbReference>
<dbReference type="PRINTS" id="PR00039">
    <property type="entry name" value="HTHLYSR"/>
</dbReference>
<name>A0AAX2DPN2_LISIV</name>
<dbReference type="PANTHER" id="PTHR30126:SF39">
    <property type="entry name" value="HTH-TYPE TRANSCRIPTIONAL REGULATOR CYSL"/>
    <property type="match status" value="1"/>
</dbReference>
<dbReference type="SUPFAM" id="SSF46785">
    <property type="entry name" value="Winged helix' DNA-binding domain"/>
    <property type="match status" value="1"/>
</dbReference>
<dbReference type="GO" id="GO:0003700">
    <property type="term" value="F:DNA-binding transcription factor activity"/>
    <property type="evidence" value="ECO:0007669"/>
    <property type="project" value="InterPro"/>
</dbReference>
<dbReference type="AlphaFoldDB" id="A0AAX2DPN2"/>
<dbReference type="EMBL" id="FNMX01000006">
    <property type="protein sequence ID" value="SDW75638.1"/>
    <property type="molecule type" value="Genomic_DNA"/>
</dbReference>
<gene>
    <name evidence="6" type="ORF">SAMN05421782_106112</name>
</gene>
<evidence type="ECO:0000256" key="1">
    <source>
        <dbReference type="ARBA" id="ARBA00009437"/>
    </source>
</evidence>
<dbReference type="PROSITE" id="PS50931">
    <property type="entry name" value="HTH_LYSR"/>
    <property type="match status" value="1"/>
</dbReference>
<evidence type="ECO:0000256" key="2">
    <source>
        <dbReference type="ARBA" id="ARBA00023015"/>
    </source>
</evidence>
<accession>A0AAX2DPN2</accession>
<dbReference type="SUPFAM" id="SSF53850">
    <property type="entry name" value="Periplasmic binding protein-like II"/>
    <property type="match status" value="1"/>
</dbReference>
<comment type="similarity">
    <text evidence="1">Belongs to the LysR transcriptional regulatory family.</text>
</comment>
<dbReference type="InterPro" id="IPR005119">
    <property type="entry name" value="LysR_subst-bd"/>
</dbReference>
<evidence type="ECO:0000256" key="4">
    <source>
        <dbReference type="ARBA" id="ARBA00023163"/>
    </source>
</evidence>
<dbReference type="PANTHER" id="PTHR30126">
    <property type="entry name" value="HTH-TYPE TRANSCRIPTIONAL REGULATOR"/>
    <property type="match status" value="1"/>
</dbReference>
<dbReference type="RefSeq" id="WP_003720519.1">
    <property type="nucleotide sequence ID" value="NZ_FNMX01000006.1"/>
</dbReference>